<dbReference type="EC" id="2.1.1.193" evidence="3 12"/>
<evidence type="ECO:0000256" key="8">
    <source>
        <dbReference type="ARBA" id="ARBA00022679"/>
    </source>
</evidence>
<dbReference type="NCBIfam" id="TIGR00046">
    <property type="entry name" value="RsmE family RNA methyltransferase"/>
    <property type="match status" value="1"/>
</dbReference>
<evidence type="ECO:0000256" key="11">
    <source>
        <dbReference type="ARBA" id="ARBA00047944"/>
    </source>
</evidence>
<accession>A0A2P6AQE5</accession>
<dbReference type="Proteomes" id="UP000243900">
    <property type="component" value="Unassembled WGS sequence"/>
</dbReference>
<evidence type="ECO:0000259" key="14">
    <source>
        <dbReference type="Pfam" id="PF20260"/>
    </source>
</evidence>
<feature type="domain" description="Ribosomal RNA small subunit methyltransferase E PUA-like" evidence="14">
    <location>
        <begin position="18"/>
        <end position="63"/>
    </location>
</feature>
<gene>
    <name evidence="15" type="ORF">C5O18_09775</name>
</gene>
<protein>
    <recommendedName>
        <fullName evidence="4 12">Ribosomal RNA small subunit methyltransferase E</fullName>
        <ecNumber evidence="3 12">2.1.1.193</ecNumber>
    </recommendedName>
</protein>
<evidence type="ECO:0000259" key="13">
    <source>
        <dbReference type="Pfam" id="PF04452"/>
    </source>
</evidence>
<evidence type="ECO:0000256" key="5">
    <source>
        <dbReference type="ARBA" id="ARBA00022490"/>
    </source>
</evidence>
<evidence type="ECO:0000313" key="16">
    <source>
        <dbReference type="Proteomes" id="UP000243900"/>
    </source>
</evidence>
<dbReference type="AlphaFoldDB" id="A0A2P6AQE5"/>
<sequence>MPRLYVPLPLVAGDHLDLPEDATHHWTRVLRARPGDSAELFDGEGRQATVTLQEAGKRSARVLVQSVSAPTTESPLHTHLGLVMSKGDRLDYALQKAVELGVSEITLLDSERCELKLRGEDRADKKLAHWQRVITGACEQCGRNTLPPLHPPVALADWLARVGATQKWVLAPAVSGGPPVLAAADRPASVALLIGPEGGLSEAEIGTAVGAGFRPWQMGPRVLRTETAPVAALAVLQQLYGDF</sequence>
<organism evidence="15 16">
    <name type="scientific">Amnimonas aquatica</name>
    <dbReference type="NCBI Taxonomy" id="2094561"/>
    <lineage>
        <taxon>Bacteria</taxon>
        <taxon>Pseudomonadati</taxon>
        <taxon>Pseudomonadota</taxon>
        <taxon>Gammaproteobacteria</taxon>
        <taxon>Moraxellales</taxon>
        <taxon>Moraxellaceae</taxon>
        <taxon>Amnimonas</taxon>
    </lineage>
</organism>
<dbReference type="RefSeq" id="WP_105193433.1">
    <property type="nucleotide sequence ID" value="NZ_PTQZ01000341.1"/>
</dbReference>
<evidence type="ECO:0000313" key="15">
    <source>
        <dbReference type="EMBL" id="PQA28741.1"/>
    </source>
</evidence>
<dbReference type="NCBIfam" id="NF008692">
    <property type="entry name" value="PRK11713.1-5"/>
    <property type="match status" value="1"/>
</dbReference>
<dbReference type="InterPro" id="IPR046887">
    <property type="entry name" value="RsmE_PUA-like"/>
</dbReference>
<dbReference type="SUPFAM" id="SSF88697">
    <property type="entry name" value="PUA domain-like"/>
    <property type="match status" value="1"/>
</dbReference>
<comment type="caution">
    <text evidence="15">The sequence shown here is derived from an EMBL/GenBank/DDBJ whole genome shotgun (WGS) entry which is preliminary data.</text>
</comment>
<comment type="subcellular location">
    <subcellularLocation>
        <location evidence="1 12">Cytoplasm</location>
    </subcellularLocation>
</comment>
<dbReference type="Pfam" id="PF20260">
    <property type="entry name" value="PUA_4"/>
    <property type="match status" value="1"/>
</dbReference>
<comment type="similarity">
    <text evidence="2 12">Belongs to the RNA methyltransferase RsmE family.</text>
</comment>
<dbReference type="GO" id="GO:0070475">
    <property type="term" value="P:rRNA base methylation"/>
    <property type="evidence" value="ECO:0007669"/>
    <property type="project" value="TreeGrafter"/>
</dbReference>
<comment type="catalytic activity">
    <reaction evidence="11 12">
        <text>uridine(1498) in 16S rRNA + S-adenosyl-L-methionine = N(3)-methyluridine(1498) in 16S rRNA + S-adenosyl-L-homocysteine + H(+)</text>
        <dbReference type="Rhea" id="RHEA:42920"/>
        <dbReference type="Rhea" id="RHEA-COMP:10283"/>
        <dbReference type="Rhea" id="RHEA-COMP:10284"/>
        <dbReference type="ChEBI" id="CHEBI:15378"/>
        <dbReference type="ChEBI" id="CHEBI:57856"/>
        <dbReference type="ChEBI" id="CHEBI:59789"/>
        <dbReference type="ChEBI" id="CHEBI:65315"/>
        <dbReference type="ChEBI" id="CHEBI:74502"/>
        <dbReference type="EC" id="2.1.1.193"/>
    </reaction>
</comment>
<evidence type="ECO:0000256" key="3">
    <source>
        <dbReference type="ARBA" id="ARBA00012328"/>
    </source>
</evidence>
<evidence type="ECO:0000256" key="9">
    <source>
        <dbReference type="ARBA" id="ARBA00022691"/>
    </source>
</evidence>
<dbReference type="PANTHER" id="PTHR30027:SF3">
    <property type="entry name" value="16S RRNA (URACIL(1498)-N(3))-METHYLTRANSFERASE"/>
    <property type="match status" value="1"/>
</dbReference>
<evidence type="ECO:0000256" key="2">
    <source>
        <dbReference type="ARBA" id="ARBA00005528"/>
    </source>
</evidence>
<dbReference type="InterPro" id="IPR029026">
    <property type="entry name" value="tRNA_m1G_MTases_N"/>
</dbReference>
<proteinExistence type="inferred from homology"/>
<keyword evidence="9 12" id="KW-0949">S-adenosyl-L-methionine</keyword>
<dbReference type="EMBL" id="PTQZ01000341">
    <property type="protein sequence ID" value="PQA28741.1"/>
    <property type="molecule type" value="Genomic_DNA"/>
</dbReference>
<keyword evidence="8 12" id="KW-0808">Transferase</keyword>
<keyword evidence="7 12" id="KW-0489">Methyltransferase</keyword>
<dbReference type="Pfam" id="PF04452">
    <property type="entry name" value="Methyltrans_RNA"/>
    <property type="match status" value="1"/>
</dbReference>
<evidence type="ECO:0000256" key="1">
    <source>
        <dbReference type="ARBA" id="ARBA00004496"/>
    </source>
</evidence>
<dbReference type="GO" id="GO:0070042">
    <property type="term" value="F:rRNA (uridine-N3-)-methyltransferase activity"/>
    <property type="evidence" value="ECO:0007669"/>
    <property type="project" value="TreeGrafter"/>
</dbReference>
<dbReference type="PANTHER" id="PTHR30027">
    <property type="entry name" value="RIBOSOMAL RNA SMALL SUBUNIT METHYLTRANSFERASE E"/>
    <property type="match status" value="1"/>
</dbReference>
<dbReference type="InterPro" id="IPR029028">
    <property type="entry name" value="Alpha/beta_knot_MTases"/>
</dbReference>
<evidence type="ECO:0000256" key="10">
    <source>
        <dbReference type="ARBA" id="ARBA00025699"/>
    </source>
</evidence>
<dbReference type="CDD" id="cd18084">
    <property type="entry name" value="RsmE-like"/>
    <property type="match status" value="1"/>
</dbReference>
<dbReference type="Gene3D" id="2.40.240.20">
    <property type="entry name" value="Hypothetical PUA domain-like, domain 1"/>
    <property type="match status" value="1"/>
</dbReference>
<evidence type="ECO:0000256" key="6">
    <source>
        <dbReference type="ARBA" id="ARBA00022552"/>
    </source>
</evidence>
<comment type="function">
    <text evidence="10 12">Specifically methylates the N3 position of the uracil ring of uridine 1498 (m3U1498) in 16S rRNA. Acts on the fully assembled 30S ribosomal subunit.</text>
</comment>
<evidence type="ECO:0000256" key="7">
    <source>
        <dbReference type="ARBA" id="ARBA00022603"/>
    </source>
</evidence>
<evidence type="ECO:0000256" key="4">
    <source>
        <dbReference type="ARBA" id="ARBA00013673"/>
    </source>
</evidence>
<dbReference type="OrthoDB" id="9815641at2"/>
<name>A0A2P6AQE5_9GAMM</name>
<evidence type="ECO:0000256" key="12">
    <source>
        <dbReference type="PIRNR" id="PIRNR015601"/>
    </source>
</evidence>
<dbReference type="GO" id="GO:0005737">
    <property type="term" value="C:cytoplasm"/>
    <property type="evidence" value="ECO:0007669"/>
    <property type="project" value="UniProtKB-SubCell"/>
</dbReference>
<dbReference type="SUPFAM" id="SSF75217">
    <property type="entry name" value="alpha/beta knot"/>
    <property type="match status" value="1"/>
</dbReference>
<reference evidence="16" key="1">
    <citation type="submission" date="2018-02" db="EMBL/GenBank/DDBJ databases">
        <title>Genome sequencing of Solimonas sp. HR-BB.</title>
        <authorList>
            <person name="Lee Y."/>
            <person name="Jeon C.O."/>
        </authorList>
    </citation>
    <scope>NUCLEOTIDE SEQUENCE [LARGE SCALE GENOMIC DNA]</scope>
    <source>
        <strain evidence="16">HR-E</strain>
    </source>
</reference>
<keyword evidence="5 12" id="KW-0963">Cytoplasm</keyword>
<dbReference type="InterPro" id="IPR015947">
    <property type="entry name" value="PUA-like_sf"/>
</dbReference>
<feature type="domain" description="Ribosomal RNA small subunit methyltransferase E methyltransferase" evidence="13">
    <location>
        <begin position="73"/>
        <end position="237"/>
    </location>
</feature>
<keyword evidence="16" id="KW-1185">Reference proteome</keyword>
<keyword evidence="6 12" id="KW-0698">rRNA processing</keyword>
<dbReference type="Gene3D" id="3.40.1280.10">
    <property type="match status" value="1"/>
</dbReference>
<dbReference type="InterPro" id="IPR006700">
    <property type="entry name" value="RsmE"/>
</dbReference>
<dbReference type="PIRSF" id="PIRSF015601">
    <property type="entry name" value="MTase_slr0722"/>
    <property type="match status" value="1"/>
</dbReference>
<dbReference type="InterPro" id="IPR046886">
    <property type="entry name" value="RsmE_MTase_dom"/>
</dbReference>